<sequence>MGVKAITPLPETACKPAHEAVVVMITANVTIVRQVADIIRQHPECQYTLIFSPRRSPSCDKILEKEGVFG</sequence>
<reference evidence="1 2" key="1">
    <citation type="submission" date="2011-02" db="EMBL/GenBank/DDBJ databases">
        <title>The Genome Sequence of Sphaeroforma arctica JP610.</title>
        <authorList>
            <consortium name="The Broad Institute Genome Sequencing Platform"/>
            <person name="Russ C."/>
            <person name="Cuomo C."/>
            <person name="Young S.K."/>
            <person name="Zeng Q."/>
            <person name="Gargeya S."/>
            <person name="Alvarado L."/>
            <person name="Berlin A."/>
            <person name="Chapman S.B."/>
            <person name="Chen Z."/>
            <person name="Freedman E."/>
            <person name="Gellesch M."/>
            <person name="Goldberg J."/>
            <person name="Griggs A."/>
            <person name="Gujja S."/>
            <person name="Heilman E."/>
            <person name="Heiman D."/>
            <person name="Howarth C."/>
            <person name="Mehta T."/>
            <person name="Neiman D."/>
            <person name="Pearson M."/>
            <person name="Roberts A."/>
            <person name="Saif S."/>
            <person name="Shea T."/>
            <person name="Shenoy N."/>
            <person name="Sisk P."/>
            <person name="Stolte C."/>
            <person name="Sykes S."/>
            <person name="White J."/>
            <person name="Yandava C."/>
            <person name="Burger G."/>
            <person name="Gray M.W."/>
            <person name="Holland P.W.H."/>
            <person name="King N."/>
            <person name="Lang F.B.F."/>
            <person name="Roger A.J."/>
            <person name="Ruiz-Trillo I."/>
            <person name="Haas B."/>
            <person name="Nusbaum C."/>
            <person name="Birren B."/>
        </authorList>
    </citation>
    <scope>NUCLEOTIDE SEQUENCE [LARGE SCALE GENOMIC DNA]</scope>
    <source>
        <strain evidence="1 2">JP610</strain>
    </source>
</reference>
<evidence type="ECO:0000313" key="1">
    <source>
        <dbReference type="EMBL" id="KNC69955.1"/>
    </source>
</evidence>
<gene>
    <name evidence="1" type="ORF">SARC_17526</name>
</gene>
<proteinExistence type="predicted"/>
<dbReference type="Gene3D" id="3.40.50.2060">
    <property type="match status" value="1"/>
</dbReference>
<keyword evidence="2" id="KW-1185">Reference proteome</keyword>
<dbReference type="Proteomes" id="UP000054560">
    <property type="component" value="Unassembled WGS sequence"/>
</dbReference>
<name>A0A0L0EZN2_9EUKA</name>
<organism evidence="1 2">
    <name type="scientific">Sphaeroforma arctica JP610</name>
    <dbReference type="NCBI Taxonomy" id="667725"/>
    <lineage>
        <taxon>Eukaryota</taxon>
        <taxon>Ichthyosporea</taxon>
        <taxon>Ichthyophonida</taxon>
        <taxon>Sphaeroforma</taxon>
    </lineage>
</organism>
<feature type="non-terminal residue" evidence="1">
    <location>
        <position position="70"/>
    </location>
</feature>
<dbReference type="AlphaFoldDB" id="A0A0L0EZN2"/>
<dbReference type="EMBL" id="KQ252673">
    <property type="protein sequence ID" value="KNC69955.1"/>
    <property type="molecule type" value="Genomic_DNA"/>
</dbReference>
<accession>A0A0L0EZN2</accession>
<dbReference type="InterPro" id="IPR043154">
    <property type="entry name" value="Sec-1-like_dom1"/>
</dbReference>
<protein>
    <submittedName>
        <fullName evidence="1">Uncharacterized protein</fullName>
    </submittedName>
</protein>
<dbReference type="RefSeq" id="XP_014143857.1">
    <property type="nucleotide sequence ID" value="XM_014288382.1"/>
</dbReference>
<evidence type="ECO:0000313" key="2">
    <source>
        <dbReference type="Proteomes" id="UP000054560"/>
    </source>
</evidence>
<dbReference type="GeneID" id="25918030"/>